<dbReference type="PROSITE" id="PS51918">
    <property type="entry name" value="RADICAL_SAM"/>
    <property type="match status" value="1"/>
</dbReference>
<evidence type="ECO:0000256" key="2">
    <source>
        <dbReference type="ARBA" id="ARBA00022723"/>
    </source>
</evidence>
<dbReference type="OrthoDB" id="7021155at2"/>
<keyword evidence="2" id="KW-0479">Metal-binding</keyword>
<dbReference type="EMBL" id="WBZC01000005">
    <property type="protein sequence ID" value="KAB3538529.1"/>
    <property type="molecule type" value="Genomic_DNA"/>
</dbReference>
<dbReference type="InterPro" id="IPR023885">
    <property type="entry name" value="4Fe4S-binding_SPASM_dom"/>
</dbReference>
<dbReference type="GO" id="GO:0046872">
    <property type="term" value="F:metal ion binding"/>
    <property type="evidence" value="ECO:0007669"/>
    <property type="project" value="UniProtKB-KW"/>
</dbReference>
<protein>
    <submittedName>
        <fullName evidence="6">Radical SAM protein</fullName>
    </submittedName>
</protein>
<dbReference type="Proteomes" id="UP000432715">
    <property type="component" value="Unassembled WGS sequence"/>
</dbReference>
<reference evidence="6 7" key="1">
    <citation type="submission" date="2019-10" db="EMBL/GenBank/DDBJ databases">
        <title>Alkaliphilus serpentinus sp. nov. and Alkaliphilus pronyensis sp. nov., two novel anaerobic alkaliphilic species isolated from the serpentinized-hosted hydrothermal field of the Prony Bay (New Caledonia).</title>
        <authorList>
            <person name="Postec A."/>
        </authorList>
    </citation>
    <scope>NUCLEOTIDE SEQUENCE [LARGE SCALE GENOMIC DNA]</scope>
    <source>
        <strain evidence="6 7">LacV</strain>
    </source>
</reference>
<keyword evidence="1" id="KW-0949">S-adenosyl-L-methionine</keyword>
<dbReference type="InterPro" id="IPR006638">
    <property type="entry name" value="Elp3/MiaA/NifB-like_rSAM"/>
</dbReference>
<dbReference type="Pfam" id="PF13186">
    <property type="entry name" value="SPASM"/>
    <property type="match status" value="1"/>
</dbReference>
<dbReference type="PANTHER" id="PTHR11228">
    <property type="entry name" value="RADICAL SAM DOMAIN PROTEIN"/>
    <property type="match status" value="1"/>
</dbReference>
<keyword evidence="4" id="KW-0411">Iron-sulfur</keyword>
<organism evidence="6 7">
    <name type="scientific">Alkaliphilus pronyensis</name>
    <dbReference type="NCBI Taxonomy" id="1482732"/>
    <lineage>
        <taxon>Bacteria</taxon>
        <taxon>Bacillati</taxon>
        <taxon>Bacillota</taxon>
        <taxon>Clostridia</taxon>
        <taxon>Peptostreptococcales</taxon>
        <taxon>Natronincolaceae</taxon>
        <taxon>Alkaliphilus</taxon>
    </lineage>
</organism>
<evidence type="ECO:0000313" key="6">
    <source>
        <dbReference type="EMBL" id="KAB3538529.1"/>
    </source>
</evidence>
<dbReference type="GO" id="GO:0006783">
    <property type="term" value="P:heme biosynthetic process"/>
    <property type="evidence" value="ECO:0007669"/>
    <property type="project" value="TreeGrafter"/>
</dbReference>
<sequence>MNIRNLPILSKMAVDTNVIKSLYEVHNLFKEDENFNVKKYIKMISSFLEGEKVIKFEDKYIISTFIPPFPSKAFIQNAKAVNNPEDIFTQQIYGKRSAPISIYLCLTHKCPNRCIYCSSKNRLNEEELTTNEWINVINDLQDMKTPIIGLTGGEPMVRDDIYEIVKSIDERSISTLFTSGVNFTLEKAKELKKNGLFSIGISLDSHNKENHNKNRSDNKAFDYAINAIQNSRNAGLYTMAQTVILKENLSEEDLFKLFKLAGENGAHEVKILEPILSGDLLNRENLSNILYSKKDREKLVEIQHKANKISKFPKITTFAYTESQEKFGCGAGTQHSYISATGSLYPCDFVPMDFGNVKAKSIKELWKEMNEVVGIPKIECFAQKINGLVYEKSNGNLPLNKLDSIEICKKNKNEVFPKY</sequence>
<evidence type="ECO:0000256" key="4">
    <source>
        <dbReference type="ARBA" id="ARBA00023014"/>
    </source>
</evidence>
<dbReference type="AlphaFoldDB" id="A0A6I0FIC5"/>
<evidence type="ECO:0000256" key="1">
    <source>
        <dbReference type="ARBA" id="ARBA00022691"/>
    </source>
</evidence>
<dbReference type="InterPro" id="IPR013785">
    <property type="entry name" value="Aldolase_TIM"/>
</dbReference>
<dbReference type="SFLD" id="SFLDG01386">
    <property type="entry name" value="main_SPASM_domain-containing"/>
    <property type="match status" value="1"/>
</dbReference>
<evidence type="ECO:0000256" key="3">
    <source>
        <dbReference type="ARBA" id="ARBA00023004"/>
    </source>
</evidence>
<name>A0A6I0FIC5_9FIRM</name>
<dbReference type="SFLD" id="SFLDS00029">
    <property type="entry name" value="Radical_SAM"/>
    <property type="match status" value="1"/>
</dbReference>
<dbReference type="InterPro" id="IPR007197">
    <property type="entry name" value="rSAM"/>
</dbReference>
<accession>A0A6I0FIC5</accession>
<dbReference type="RefSeq" id="WP_151859871.1">
    <property type="nucleotide sequence ID" value="NZ_WBZC01000005.1"/>
</dbReference>
<dbReference type="GO" id="GO:0003824">
    <property type="term" value="F:catalytic activity"/>
    <property type="evidence" value="ECO:0007669"/>
    <property type="project" value="InterPro"/>
</dbReference>
<keyword evidence="7" id="KW-1185">Reference proteome</keyword>
<dbReference type="CDD" id="cd01335">
    <property type="entry name" value="Radical_SAM"/>
    <property type="match status" value="1"/>
</dbReference>
<dbReference type="PANTHER" id="PTHR11228:SF7">
    <property type="entry name" value="PQQA PEPTIDE CYCLASE"/>
    <property type="match status" value="1"/>
</dbReference>
<dbReference type="Gene3D" id="3.20.20.70">
    <property type="entry name" value="Aldolase class I"/>
    <property type="match status" value="1"/>
</dbReference>
<dbReference type="Pfam" id="PF04055">
    <property type="entry name" value="Radical_SAM"/>
    <property type="match status" value="1"/>
</dbReference>
<proteinExistence type="predicted"/>
<dbReference type="SFLD" id="SFLDG01067">
    <property type="entry name" value="SPASM/twitch_domain_containing"/>
    <property type="match status" value="1"/>
</dbReference>
<dbReference type="SUPFAM" id="SSF102114">
    <property type="entry name" value="Radical SAM enzymes"/>
    <property type="match status" value="1"/>
</dbReference>
<dbReference type="InterPro" id="IPR058240">
    <property type="entry name" value="rSAM_sf"/>
</dbReference>
<feature type="domain" description="Radical SAM core" evidence="5">
    <location>
        <begin position="96"/>
        <end position="310"/>
    </location>
</feature>
<evidence type="ECO:0000313" key="7">
    <source>
        <dbReference type="Proteomes" id="UP000432715"/>
    </source>
</evidence>
<keyword evidence="3" id="KW-0408">Iron</keyword>
<dbReference type="SMART" id="SM00729">
    <property type="entry name" value="Elp3"/>
    <property type="match status" value="1"/>
</dbReference>
<gene>
    <name evidence="6" type="ORF">F8154_01750</name>
</gene>
<evidence type="ECO:0000259" key="5">
    <source>
        <dbReference type="PROSITE" id="PS51918"/>
    </source>
</evidence>
<comment type="caution">
    <text evidence="6">The sequence shown here is derived from an EMBL/GenBank/DDBJ whole genome shotgun (WGS) entry which is preliminary data.</text>
</comment>
<dbReference type="GO" id="GO:0051536">
    <property type="term" value="F:iron-sulfur cluster binding"/>
    <property type="evidence" value="ECO:0007669"/>
    <property type="project" value="UniProtKB-KW"/>
</dbReference>
<dbReference type="InterPro" id="IPR050377">
    <property type="entry name" value="Radical_SAM_PqqE_MftC-like"/>
</dbReference>